<feature type="domain" description="Putative host cell surface-exposed lipoprotein Ltp-like HTH region" evidence="2">
    <location>
        <begin position="232"/>
        <end position="279"/>
    </location>
</feature>
<sequence>MTSKSHSLRRILIAASTTIIAFPTFISFPSTAVAASSNSGIAMYRMYNRNSGEHFYTRNGAERDMLRTKGWKYEGVGWYAPSSGAPVYRLYNRNAGDHHYTQNSAERDMLVRVGWKYEGIGWYSGGSIPVYRQYNRRARRGSHNYTTNKAENNMLVQAGWKAEGIGWYATGLGHGAGNNVPTEYRNALAKAKEYNSFAHFSKKRLYEQLTSPYGEQFSTAAAQYAVDNLKADYKANALVKAKDYSRNAHMSKEGIYDQLVSEYGEQFTSAEARYAVENLKADYNANALATARSYQDQHLSKASIYEQLIFEKFTSAQAQYAIDHLN</sequence>
<evidence type="ECO:0000259" key="2">
    <source>
        <dbReference type="Pfam" id="PF07553"/>
    </source>
</evidence>
<organism evidence="4 5">
    <name type="scientific">Bifidobacterium jacchi</name>
    <dbReference type="NCBI Taxonomy" id="2490545"/>
    <lineage>
        <taxon>Bacteria</taxon>
        <taxon>Bacillati</taxon>
        <taxon>Actinomycetota</taxon>
        <taxon>Actinomycetes</taxon>
        <taxon>Bifidobacteriales</taxon>
        <taxon>Bifidobacteriaceae</taxon>
        <taxon>Bifidobacterium</taxon>
    </lineage>
</organism>
<evidence type="ECO:0000313" key="4">
    <source>
        <dbReference type="EMBL" id="KAB5607899.1"/>
    </source>
</evidence>
<evidence type="ECO:0000259" key="3">
    <source>
        <dbReference type="Pfam" id="PF18885"/>
    </source>
</evidence>
<keyword evidence="5" id="KW-1185">Reference proteome</keyword>
<dbReference type="InterPro" id="IPR011434">
    <property type="entry name" value="Ltp-like_HTH"/>
</dbReference>
<keyword evidence="1" id="KW-0732">Signal</keyword>
<evidence type="ECO:0008006" key="6">
    <source>
        <dbReference type="Google" id="ProtNLM"/>
    </source>
</evidence>
<feature type="domain" description="Putative host cell surface-exposed lipoprotein Ltp-like HTH region" evidence="2">
    <location>
        <begin position="282"/>
        <end position="325"/>
    </location>
</feature>
<feature type="signal peptide" evidence="1">
    <location>
        <begin position="1"/>
        <end position="34"/>
    </location>
</feature>
<dbReference type="Pfam" id="PF07553">
    <property type="entry name" value="Lipoprotein_Ltp"/>
    <property type="match status" value="3"/>
</dbReference>
<dbReference type="AlphaFoldDB" id="A0A5N5RLS0"/>
<gene>
    <name evidence="4" type="ORF">EHS19_02885</name>
</gene>
<reference evidence="4 5" key="1">
    <citation type="journal article" date="2019" name="Int. J. Syst. Evol. Microbiol.">
        <title>Bifidobacterium jacchi sp. nov., isolated from the faeces of a baby common marmoset (Callithrix jacchus).</title>
        <authorList>
            <person name="Modesto M."/>
            <person name="Watanabe K."/>
            <person name="Arita M."/>
            <person name="Satti M."/>
            <person name="Oki K."/>
            <person name="Sciavilla P."/>
            <person name="Patavino C."/>
            <person name="Camma C."/>
            <person name="Michelini S."/>
            <person name="Sgorbati B."/>
            <person name="Mattarelli P."/>
        </authorList>
    </citation>
    <scope>NUCLEOTIDE SEQUENCE [LARGE SCALE GENOMIC DNA]</scope>
    <source>
        <strain evidence="4 5">MRM 9.3</strain>
    </source>
</reference>
<dbReference type="InterPro" id="IPR043708">
    <property type="entry name" value="DUF5648"/>
</dbReference>
<protein>
    <recommendedName>
        <fullName evidence="6">Peptidase</fullName>
    </recommendedName>
</protein>
<dbReference type="Gene3D" id="1.10.10.10">
    <property type="entry name" value="Winged helix-like DNA-binding domain superfamily/Winged helix DNA-binding domain"/>
    <property type="match status" value="3"/>
</dbReference>
<feature type="chain" id="PRO_5024988130" description="Peptidase" evidence="1">
    <location>
        <begin position="35"/>
        <end position="326"/>
    </location>
</feature>
<evidence type="ECO:0000256" key="1">
    <source>
        <dbReference type="SAM" id="SignalP"/>
    </source>
</evidence>
<name>A0A5N5RLS0_9BIFI</name>
<proteinExistence type="predicted"/>
<dbReference type="RefSeq" id="WP_151916302.1">
    <property type="nucleotide sequence ID" value="NZ_RQSP01000006.1"/>
</dbReference>
<dbReference type="OrthoDB" id="2004788at2"/>
<dbReference type="EMBL" id="RQSP01000006">
    <property type="protein sequence ID" value="KAB5607899.1"/>
    <property type="molecule type" value="Genomic_DNA"/>
</dbReference>
<comment type="caution">
    <text evidence="4">The sequence shown here is derived from an EMBL/GenBank/DDBJ whole genome shotgun (WGS) entry which is preliminary data.</text>
</comment>
<dbReference type="InterPro" id="IPR036388">
    <property type="entry name" value="WH-like_DNA-bd_sf"/>
</dbReference>
<feature type="domain" description="Putative host cell surface-exposed lipoprotein Ltp-like HTH region" evidence="2">
    <location>
        <begin position="183"/>
        <end position="229"/>
    </location>
</feature>
<dbReference type="Proteomes" id="UP000326336">
    <property type="component" value="Unassembled WGS sequence"/>
</dbReference>
<feature type="domain" description="DUF5648" evidence="3">
    <location>
        <begin position="42"/>
        <end position="169"/>
    </location>
</feature>
<dbReference type="Pfam" id="PF18885">
    <property type="entry name" value="DUF5648"/>
    <property type="match status" value="1"/>
</dbReference>
<evidence type="ECO:0000313" key="5">
    <source>
        <dbReference type="Proteomes" id="UP000326336"/>
    </source>
</evidence>
<accession>A0A5N5RLS0</accession>